<dbReference type="AlphaFoldDB" id="A0A975FVZ8"/>
<dbReference type="SMART" id="SM00448">
    <property type="entry name" value="REC"/>
    <property type="match status" value="1"/>
</dbReference>
<dbReference type="SUPFAM" id="SSF52172">
    <property type="entry name" value="CheY-like"/>
    <property type="match status" value="1"/>
</dbReference>
<sequence length="201" mass="22322">MVDLPYRATDRINLSSAEIMLIDPSKDGMSILTQMFAGFGVHTPHCCSSAAEAMEVIRKRDMTIIIVDTVLPDMTGYEFVRSLRRSKIKPNCFAPVILMSGHTPRSMVLEGRDCGANFVMAKPMNPMTMLKRIMWLATETKDFITSPDYVGPDRRFQRLGPPPGKAGRRKTDLSATVGLATGPDLSQTEINQLFKPTKVNL</sequence>
<evidence type="ECO:0000256" key="2">
    <source>
        <dbReference type="PROSITE-ProRule" id="PRU00169"/>
    </source>
</evidence>
<dbReference type="Proteomes" id="UP000676409">
    <property type="component" value="Chromosome"/>
</dbReference>
<evidence type="ECO:0000259" key="3">
    <source>
        <dbReference type="PROSITE" id="PS50110"/>
    </source>
</evidence>
<evidence type="ECO:0000256" key="1">
    <source>
        <dbReference type="ARBA" id="ARBA00022553"/>
    </source>
</evidence>
<feature type="domain" description="Response regulatory" evidence="3">
    <location>
        <begin position="18"/>
        <end position="137"/>
    </location>
</feature>
<feature type="modified residue" description="4-aspartylphosphate" evidence="2">
    <location>
        <position position="68"/>
    </location>
</feature>
<name>A0A975FVZ8_9CAUL</name>
<dbReference type="InterPro" id="IPR050595">
    <property type="entry name" value="Bact_response_regulator"/>
</dbReference>
<dbReference type="InterPro" id="IPR001789">
    <property type="entry name" value="Sig_transdc_resp-reg_receiver"/>
</dbReference>
<evidence type="ECO:0000313" key="4">
    <source>
        <dbReference type="EMBL" id="QUD85989.1"/>
    </source>
</evidence>
<dbReference type="KEGG" id="caul:KCG34_12815"/>
<accession>A0A975FVZ8</accession>
<protein>
    <submittedName>
        <fullName evidence="4">Response regulator</fullName>
    </submittedName>
</protein>
<organism evidence="4 5">
    <name type="scientific">Phenylobacterium montanum</name>
    <dbReference type="NCBI Taxonomy" id="2823693"/>
    <lineage>
        <taxon>Bacteria</taxon>
        <taxon>Pseudomonadati</taxon>
        <taxon>Pseudomonadota</taxon>
        <taxon>Alphaproteobacteria</taxon>
        <taxon>Caulobacterales</taxon>
        <taxon>Caulobacteraceae</taxon>
        <taxon>Phenylobacterium</taxon>
    </lineage>
</organism>
<dbReference type="Gene3D" id="3.40.50.2300">
    <property type="match status" value="1"/>
</dbReference>
<dbReference type="GO" id="GO:0000160">
    <property type="term" value="P:phosphorelay signal transduction system"/>
    <property type="evidence" value="ECO:0007669"/>
    <property type="project" value="InterPro"/>
</dbReference>
<dbReference type="PANTHER" id="PTHR44591:SF3">
    <property type="entry name" value="RESPONSE REGULATORY DOMAIN-CONTAINING PROTEIN"/>
    <property type="match status" value="1"/>
</dbReference>
<dbReference type="RefSeq" id="WP_211936041.1">
    <property type="nucleotide sequence ID" value="NZ_CP073078.1"/>
</dbReference>
<dbReference type="EMBL" id="CP073078">
    <property type="protein sequence ID" value="QUD85989.1"/>
    <property type="molecule type" value="Genomic_DNA"/>
</dbReference>
<keyword evidence="5" id="KW-1185">Reference proteome</keyword>
<evidence type="ECO:0000313" key="5">
    <source>
        <dbReference type="Proteomes" id="UP000676409"/>
    </source>
</evidence>
<dbReference type="PANTHER" id="PTHR44591">
    <property type="entry name" value="STRESS RESPONSE REGULATOR PROTEIN 1"/>
    <property type="match status" value="1"/>
</dbReference>
<proteinExistence type="predicted"/>
<dbReference type="CDD" id="cd00156">
    <property type="entry name" value="REC"/>
    <property type="match status" value="1"/>
</dbReference>
<reference evidence="4" key="1">
    <citation type="submission" date="2021-04" db="EMBL/GenBank/DDBJ databases">
        <title>The complete genome sequence of Caulobacter sp. S6.</title>
        <authorList>
            <person name="Tang Y."/>
            <person name="Ouyang W."/>
            <person name="Liu Q."/>
            <person name="Huang B."/>
            <person name="Guo Z."/>
            <person name="Lei P."/>
        </authorList>
    </citation>
    <scope>NUCLEOTIDE SEQUENCE</scope>
    <source>
        <strain evidence="4">S6</strain>
    </source>
</reference>
<dbReference type="Pfam" id="PF00072">
    <property type="entry name" value="Response_reg"/>
    <property type="match status" value="1"/>
</dbReference>
<dbReference type="PROSITE" id="PS50110">
    <property type="entry name" value="RESPONSE_REGULATORY"/>
    <property type="match status" value="1"/>
</dbReference>
<dbReference type="InterPro" id="IPR011006">
    <property type="entry name" value="CheY-like_superfamily"/>
</dbReference>
<keyword evidence="1 2" id="KW-0597">Phosphoprotein</keyword>
<gene>
    <name evidence="4" type="ORF">KCG34_12815</name>
</gene>